<organism evidence="2 3">
    <name type="scientific">Colletotrichum siamense</name>
    <name type="common">Anthracnose fungus</name>
    <dbReference type="NCBI Taxonomy" id="690259"/>
    <lineage>
        <taxon>Eukaryota</taxon>
        <taxon>Fungi</taxon>
        <taxon>Dikarya</taxon>
        <taxon>Ascomycota</taxon>
        <taxon>Pezizomycotina</taxon>
        <taxon>Sordariomycetes</taxon>
        <taxon>Hypocreomycetidae</taxon>
        <taxon>Glomerellales</taxon>
        <taxon>Glomerellaceae</taxon>
        <taxon>Colletotrichum</taxon>
        <taxon>Colletotrichum gloeosporioides species complex</taxon>
    </lineage>
</organism>
<evidence type="ECO:0000259" key="1">
    <source>
        <dbReference type="Pfam" id="PF00646"/>
    </source>
</evidence>
<feature type="domain" description="F-box" evidence="1">
    <location>
        <begin position="57"/>
        <end position="96"/>
    </location>
</feature>
<gene>
    <name evidence="2" type="ORF">CGCSCA2_v009951</name>
</gene>
<proteinExistence type="predicted"/>
<dbReference type="Pfam" id="PF00646">
    <property type="entry name" value="F-box"/>
    <property type="match status" value="1"/>
</dbReference>
<keyword evidence="3" id="KW-1185">Reference proteome</keyword>
<dbReference type="SUPFAM" id="SSF81383">
    <property type="entry name" value="F-box domain"/>
    <property type="match status" value="1"/>
</dbReference>
<evidence type="ECO:0000313" key="2">
    <source>
        <dbReference type="EMBL" id="KAF4853203.1"/>
    </source>
</evidence>
<reference evidence="2" key="1">
    <citation type="submission" date="2019-06" db="EMBL/GenBank/DDBJ databases">
        <authorList>
            <person name="Gan P."/>
            <person name="Shirasu K."/>
        </authorList>
    </citation>
    <scope>NUCLEOTIDE SEQUENCE [LARGE SCALE GENOMIC DNA]</scope>
    <source>
        <strain evidence="2">CAD2</strain>
    </source>
</reference>
<dbReference type="InterPro" id="IPR036047">
    <property type="entry name" value="F-box-like_dom_sf"/>
</dbReference>
<dbReference type="Proteomes" id="UP000711996">
    <property type="component" value="Unassembled WGS sequence"/>
</dbReference>
<evidence type="ECO:0000313" key="3">
    <source>
        <dbReference type="Proteomes" id="UP000711996"/>
    </source>
</evidence>
<comment type="caution">
    <text evidence="2">The sequence shown here is derived from an EMBL/GenBank/DDBJ whole genome shotgun (WGS) entry which is preliminary data.</text>
</comment>
<dbReference type="OrthoDB" id="4801839at2759"/>
<dbReference type="EMBL" id="QPMT01000036">
    <property type="protein sequence ID" value="KAF4853203.1"/>
    <property type="molecule type" value="Genomic_DNA"/>
</dbReference>
<accession>A0A9P5K0P2</accession>
<name>A0A9P5K0P2_COLSI</name>
<protein>
    <recommendedName>
        <fullName evidence="1">F-box domain-containing protein</fullName>
    </recommendedName>
</protein>
<sequence>MEDGQEPYTNQMYSLPSQSTSYKLTSNEDNEDLDWPEGVNIDPLIAAIYRNATKSPLCGLPDHILVNIMQQTDLTTACQLRRASRTFMRIFSSRLFSKWHKNGDGYDYLWKSPFQAKGWVEALSFAAPETRGFCRGCKTNRSPRSWSSDRARAFLYCSGCDRLHPTSVFSVAERQKRSRSRVCIGREGHIRLCEHNTFTWDDFVRVSSNTSLPASKRKSVSTITCDHASHKERFEEVKAEFQHTKGNAPWASQVALLKTRKHLRFPNRKCPVTAVEFRRRIAELRELSPCSWYPEEGPRRLDPMLCFDPNSCHCLHYEGIERYGIPVHDRVATKSDAARRRKFSRYHMGTDADGRLDSHKFYRWTTDETAYFQASFRNCGSHKHCWEFTLDRTFDASEDSGQLSPSSPQWYLALDPASYNLKDDTEFKEITWCEDQACRNYYGLREHSSLGTTCLKDRELV</sequence>
<dbReference type="InterPro" id="IPR001810">
    <property type="entry name" value="F-box_dom"/>
</dbReference>
<dbReference type="AlphaFoldDB" id="A0A9P5K0P2"/>